<dbReference type="GO" id="GO:0005886">
    <property type="term" value="C:plasma membrane"/>
    <property type="evidence" value="ECO:0007669"/>
    <property type="project" value="InterPro"/>
</dbReference>
<feature type="signal peptide" evidence="5">
    <location>
        <begin position="1"/>
        <end position="20"/>
    </location>
</feature>
<dbReference type="PANTHER" id="PTHR36985">
    <property type="entry name" value="TRANSLOCATION AND ASSEMBLY MODULE SUBUNIT TAMB"/>
    <property type="match status" value="1"/>
</dbReference>
<keyword evidence="2" id="KW-0812">Transmembrane</keyword>
<dbReference type="Pfam" id="PF04357">
    <property type="entry name" value="TamB"/>
    <property type="match status" value="1"/>
</dbReference>
<proteinExistence type="predicted"/>
<feature type="chain" id="PRO_5002726129" description="Translocation and assembly module TamB C-terminal domain-containing protein" evidence="5">
    <location>
        <begin position="21"/>
        <end position="1084"/>
    </location>
</feature>
<dbReference type="AlphaFoldDB" id="A8LNM1"/>
<sequence>MKRFLTYLLCLLWLPLGALAQDEEKGGLEGLLERSLSSETFQVTVDGLSGALSSTASIEKLTFSDPSGPWLEIENAALNWTRTALLRGRVQVAELAAERIRVLRLPAGPEEDPELPSAAAEPFSFNLPELPVSIEVERFSAGEIFVAAPVIGEEVVATLEGGLRLVDGEGSVNLDLLRTDVTGTALKLDASFENETEELVVELDAQAREGGLIARKSGIPNAPALDLNVAGRGLLSDFTADVNFATADSTRLGGVVQLLAAAAEDPTDGVDRRIIASLSGDVRPLVIADLQSFFGEETKIDIETVLAGSGAIAVPRLHLTTNQLNLRSTVSLTEALWPEKIALFARLHGEDGEPIALPVPGSPTELSRAYISFSYDEAGASVWSAVITASDLSQGDISLDTIDLRGAGQLALPSNTEAGAVSGQLSGGVGGLDLGDPTLQGAVRDEVAFATSFAWRKGEPLDIGGAEIALGDVELNLTGLFANLAAGVDFDGAISLDAPDLSRFAQLAGQDLNGAVSLDIEGTATLLSGMFDLAIRGNADELRTGIAQADDLLGGTASLAFDGARDENGISIRQASLQTTAIGVEAEGTLGNAAGEISLTAKLDNLARLVPDLPGPTSFTGTVTQSGETLRVSGQGSGPAGLDLSIDGDVAANFTTADLTVGGGTSLVIASPFIAPRTATGRLDFDLAVAGPLGLEAVSGTVSLQDARVADPSIGFALENLGGSAQLDAGTLGLDFSGRGNRGGRIDLGGSLGLTGSQVADLSVVLDDLRLAIQGFLATELDGEIAFAGPLTGGAALTGVINVDQTEIRVPDGAGASGEIDGLRHVRAPEPVRRTLTRAGLVTVPKPPSGGGGPAIGLDLTVNAPSQIFVRGFGLDAELGGDIRVTGTTADPRPVGEFDLVRGRLNILGQRLELTEGNIRLSADLIPDIRFVATVTSDDVEVSAIVEGPADDPEVSFESNPPLPEDEALARLLFNADINSLSPIQALRLANALIAVQNGTGLGLFNSLREEAGLDDLDLVTDEDGQTSLRLGKYISDDVYTNVDVNADGETEIILNIDLTDSLTARGTAGTDDSAIGLFFERDY</sequence>
<comment type="subcellular location">
    <subcellularLocation>
        <location evidence="1">Membrane</location>
        <topology evidence="1">Single-pass membrane protein</topology>
    </subcellularLocation>
</comment>
<protein>
    <recommendedName>
        <fullName evidence="6">Translocation and assembly module TamB C-terminal domain-containing protein</fullName>
    </recommendedName>
</protein>
<dbReference type="STRING" id="398580.Dshi_3382"/>
<evidence type="ECO:0000313" key="7">
    <source>
        <dbReference type="EMBL" id="ABV95115.1"/>
    </source>
</evidence>
<dbReference type="EMBL" id="CP000830">
    <property type="protein sequence ID" value="ABV95115.1"/>
    <property type="molecule type" value="Genomic_DNA"/>
</dbReference>
<dbReference type="KEGG" id="dsh:Dshi_3382"/>
<dbReference type="Proteomes" id="UP000006833">
    <property type="component" value="Chromosome"/>
</dbReference>
<dbReference type="HOGENOM" id="CLU_002202_0_0_5"/>
<dbReference type="GO" id="GO:0097347">
    <property type="term" value="C:TAM protein secretion complex"/>
    <property type="evidence" value="ECO:0007669"/>
    <property type="project" value="TreeGrafter"/>
</dbReference>
<dbReference type="GO" id="GO:0009306">
    <property type="term" value="P:protein secretion"/>
    <property type="evidence" value="ECO:0007669"/>
    <property type="project" value="InterPro"/>
</dbReference>
<dbReference type="RefSeq" id="WP_012180041.1">
    <property type="nucleotide sequence ID" value="NC_009952.1"/>
</dbReference>
<keyword evidence="3" id="KW-1133">Transmembrane helix</keyword>
<keyword evidence="8" id="KW-1185">Reference proteome</keyword>
<name>A8LNM1_DINSH</name>
<evidence type="ECO:0000313" key="8">
    <source>
        <dbReference type="Proteomes" id="UP000006833"/>
    </source>
</evidence>
<evidence type="ECO:0000259" key="6">
    <source>
        <dbReference type="Pfam" id="PF04357"/>
    </source>
</evidence>
<accession>A8LNM1</accession>
<keyword evidence="5" id="KW-0732">Signal</keyword>
<evidence type="ECO:0000256" key="2">
    <source>
        <dbReference type="ARBA" id="ARBA00022692"/>
    </source>
</evidence>
<gene>
    <name evidence="7" type="ordered locus">Dshi_3382</name>
</gene>
<dbReference type="InterPro" id="IPR007452">
    <property type="entry name" value="TamB_C"/>
</dbReference>
<feature type="domain" description="Translocation and assembly module TamB C-terminal" evidence="6">
    <location>
        <begin position="738"/>
        <end position="1084"/>
    </location>
</feature>
<reference evidence="8" key="1">
    <citation type="journal article" date="2010" name="ISME J.">
        <title>The complete genome sequence of the algal symbiont Dinoroseobacter shibae: a hitchhiker's guide to life in the sea.</title>
        <authorList>
            <person name="Wagner-Dobler I."/>
            <person name="Ballhausen B."/>
            <person name="Berger M."/>
            <person name="Brinkhoff T."/>
            <person name="Buchholz I."/>
            <person name="Bunk B."/>
            <person name="Cypionka H."/>
            <person name="Daniel R."/>
            <person name="Drepper T."/>
            <person name="Gerdts G."/>
            <person name="Hahnke S."/>
            <person name="Han C."/>
            <person name="Jahn D."/>
            <person name="Kalhoefer D."/>
            <person name="Kiss H."/>
            <person name="Klenk H.P."/>
            <person name="Kyrpides N."/>
            <person name="Liebl W."/>
            <person name="Liesegang H."/>
            <person name="Meincke L."/>
            <person name="Pati A."/>
            <person name="Petersen J."/>
            <person name="Piekarski T."/>
            <person name="Pommerenke C."/>
            <person name="Pradella S."/>
            <person name="Pukall R."/>
            <person name="Rabus R."/>
            <person name="Stackebrandt E."/>
            <person name="Thole S."/>
            <person name="Thompson L."/>
            <person name="Tielen P."/>
            <person name="Tomasch J."/>
            <person name="von Jan M."/>
            <person name="Wanphrut N."/>
            <person name="Wichels A."/>
            <person name="Zech H."/>
            <person name="Simon M."/>
        </authorList>
    </citation>
    <scope>NUCLEOTIDE SEQUENCE [LARGE SCALE GENOMIC DNA]</scope>
    <source>
        <strain evidence="8">DSM 16493 / NCIMB 14021 / DFL 12</strain>
    </source>
</reference>
<dbReference type="OrthoDB" id="7784409at2"/>
<evidence type="ECO:0000256" key="5">
    <source>
        <dbReference type="SAM" id="SignalP"/>
    </source>
</evidence>
<dbReference type="PANTHER" id="PTHR36985:SF1">
    <property type="entry name" value="TRANSLOCATION AND ASSEMBLY MODULE SUBUNIT TAMB"/>
    <property type="match status" value="1"/>
</dbReference>
<evidence type="ECO:0000256" key="4">
    <source>
        <dbReference type="ARBA" id="ARBA00023136"/>
    </source>
</evidence>
<keyword evidence="4" id="KW-0472">Membrane</keyword>
<evidence type="ECO:0000256" key="1">
    <source>
        <dbReference type="ARBA" id="ARBA00004167"/>
    </source>
</evidence>
<evidence type="ECO:0000256" key="3">
    <source>
        <dbReference type="ARBA" id="ARBA00022989"/>
    </source>
</evidence>
<organism evidence="7 8">
    <name type="scientific">Dinoroseobacter shibae (strain DSM 16493 / NCIMB 14021 / DFL 12)</name>
    <dbReference type="NCBI Taxonomy" id="398580"/>
    <lineage>
        <taxon>Bacteria</taxon>
        <taxon>Pseudomonadati</taxon>
        <taxon>Pseudomonadota</taxon>
        <taxon>Alphaproteobacteria</taxon>
        <taxon>Rhodobacterales</taxon>
        <taxon>Roseobacteraceae</taxon>
        <taxon>Dinoroseobacter</taxon>
    </lineage>
</organism>
<dbReference type="eggNOG" id="COG2911">
    <property type="taxonomic scope" value="Bacteria"/>
</dbReference>